<feature type="domain" description="PIN" evidence="1">
    <location>
        <begin position="13"/>
        <end position="126"/>
    </location>
</feature>
<dbReference type="Pfam" id="PF13470">
    <property type="entry name" value="PIN_3"/>
    <property type="match status" value="1"/>
</dbReference>
<dbReference type="SUPFAM" id="SSF88723">
    <property type="entry name" value="PIN domain-like"/>
    <property type="match status" value="1"/>
</dbReference>
<evidence type="ECO:0000313" key="3">
    <source>
        <dbReference type="Proteomes" id="UP000008674"/>
    </source>
</evidence>
<dbReference type="OrthoDB" id="1148871at2"/>
<dbReference type="HOGENOM" id="CLU_124456_3_1_10"/>
<dbReference type="Proteomes" id="UP000008674">
    <property type="component" value="Chromosome"/>
</dbReference>
<dbReference type="KEGG" id="sru:SRU_0207"/>
<evidence type="ECO:0000259" key="1">
    <source>
        <dbReference type="Pfam" id="PF13470"/>
    </source>
</evidence>
<dbReference type="InterPro" id="IPR002716">
    <property type="entry name" value="PIN_dom"/>
</dbReference>
<evidence type="ECO:0000313" key="2">
    <source>
        <dbReference type="EMBL" id="ABC45381.1"/>
    </source>
</evidence>
<gene>
    <name evidence="2" type="ordered locus">SRU_0207</name>
</gene>
<proteinExistence type="predicted"/>
<dbReference type="eggNOG" id="COG1848">
    <property type="taxonomic scope" value="Bacteria"/>
</dbReference>
<accession>Q2S623</accession>
<dbReference type="STRING" id="309807.SRU_0207"/>
<sequence>MFSTIRLPYGVMRILFDTNILIDAAVKPREHHDTANRLLASAERGGVEGLVAPASITTCWYVSTSTHGVDPRPLFEYLSTVLDLARMNWPALSEALEAPVEADFEDEYIAAAGAQAGAEVVVTRNAADFRDGPLTAYRPEEVIEALG</sequence>
<dbReference type="EnsemblBacteria" id="ABC45381">
    <property type="protein sequence ID" value="ABC45381"/>
    <property type="gene ID" value="SRU_0207"/>
</dbReference>
<protein>
    <submittedName>
        <fullName evidence="2">PIN domain, putative</fullName>
    </submittedName>
</protein>
<keyword evidence="3" id="KW-1185">Reference proteome</keyword>
<dbReference type="AlphaFoldDB" id="Q2S623"/>
<reference evidence="2 3" key="1">
    <citation type="journal article" date="2005" name="Proc. Natl. Acad. Sci. U.S.A.">
        <title>The genome of Salinibacter ruber: convergence and gene exchange among hyperhalophilic bacteria and archaea.</title>
        <authorList>
            <person name="Mongodin E.F."/>
            <person name="Nelson K.E."/>
            <person name="Daugherty S."/>
            <person name="Deboy R.T."/>
            <person name="Wister J."/>
            <person name="Khouri H."/>
            <person name="Weidman J."/>
            <person name="Walsh D.A."/>
            <person name="Papke R.T."/>
            <person name="Sanchez Perez G."/>
            <person name="Sharma A.K."/>
            <person name="Nesbo C.L."/>
            <person name="MacLeod D."/>
            <person name="Bapteste E."/>
            <person name="Doolittle W.F."/>
            <person name="Charlebois R.L."/>
            <person name="Legault B."/>
            <person name="Rodriguez-Valera F."/>
        </authorList>
    </citation>
    <scope>NUCLEOTIDE SEQUENCE [LARGE SCALE GENOMIC DNA]</scope>
    <source>
        <strain evidence="3">DSM 13855 / CECT 5946 / M31</strain>
    </source>
</reference>
<name>Q2S623_SALRD</name>
<organism evidence="2 3">
    <name type="scientific">Salinibacter ruber (strain DSM 13855 / M31)</name>
    <dbReference type="NCBI Taxonomy" id="309807"/>
    <lineage>
        <taxon>Bacteria</taxon>
        <taxon>Pseudomonadati</taxon>
        <taxon>Rhodothermota</taxon>
        <taxon>Rhodothermia</taxon>
        <taxon>Rhodothermales</taxon>
        <taxon>Salinibacteraceae</taxon>
        <taxon>Salinibacter</taxon>
    </lineage>
</organism>
<dbReference type="InterPro" id="IPR029060">
    <property type="entry name" value="PIN-like_dom_sf"/>
</dbReference>
<dbReference type="EMBL" id="CP000159">
    <property type="protein sequence ID" value="ABC45381.1"/>
    <property type="molecule type" value="Genomic_DNA"/>
</dbReference>